<keyword evidence="8" id="KW-0472">Membrane</keyword>
<protein>
    <submittedName>
        <fullName evidence="10">Glutamine ABC superfamily ATP binding cassette transporter, ABC protein</fullName>
    </submittedName>
</protein>
<evidence type="ECO:0000313" key="11">
    <source>
        <dbReference type="Proteomes" id="UP000035618"/>
    </source>
</evidence>
<dbReference type="InterPro" id="IPR003593">
    <property type="entry name" value="AAA+_ATPase"/>
</dbReference>
<dbReference type="SMART" id="SM00382">
    <property type="entry name" value="AAA"/>
    <property type="match status" value="1"/>
</dbReference>
<evidence type="ECO:0000256" key="2">
    <source>
        <dbReference type="ARBA" id="ARBA00005417"/>
    </source>
</evidence>
<dbReference type="InterPro" id="IPR030679">
    <property type="entry name" value="ABC_ATPase_HisP-typ"/>
</dbReference>
<evidence type="ECO:0000256" key="8">
    <source>
        <dbReference type="ARBA" id="ARBA00023136"/>
    </source>
</evidence>
<dbReference type="FunFam" id="3.40.50.300:FF:000020">
    <property type="entry name" value="Amino acid ABC transporter ATP-binding component"/>
    <property type="match status" value="1"/>
</dbReference>
<dbReference type="InterPro" id="IPR050086">
    <property type="entry name" value="MetN_ABC_transporter-like"/>
</dbReference>
<dbReference type="PROSITE" id="PS00211">
    <property type="entry name" value="ABC_TRANSPORTER_1"/>
    <property type="match status" value="1"/>
</dbReference>
<evidence type="ECO:0000256" key="4">
    <source>
        <dbReference type="ARBA" id="ARBA00022475"/>
    </source>
</evidence>
<dbReference type="Proteomes" id="UP000035618">
    <property type="component" value="Unassembled WGS sequence"/>
</dbReference>
<reference evidence="10 11" key="1">
    <citation type="journal article" date="2015" name="BMC Microbiol.">
        <title>Lactobacillus ruminis strains cluster according to their mammalian gut source.</title>
        <authorList>
            <person name="O' Donnell M.M."/>
            <person name="Harris H.M."/>
            <person name="Lynch D.B."/>
            <person name="Ross R.P."/>
            <person name="O'Toole P.W."/>
        </authorList>
    </citation>
    <scope>NUCLEOTIDE SEQUENCE [LARGE SCALE GENOMIC DNA]</scope>
    <source>
        <strain evidence="10 11">ATCC 27780</strain>
    </source>
</reference>
<organism evidence="10 11">
    <name type="scientific">Ligilactobacillus ruminis</name>
    <dbReference type="NCBI Taxonomy" id="1623"/>
    <lineage>
        <taxon>Bacteria</taxon>
        <taxon>Bacillati</taxon>
        <taxon>Bacillota</taxon>
        <taxon>Bacilli</taxon>
        <taxon>Lactobacillales</taxon>
        <taxon>Lactobacillaceae</taxon>
        <taxon>Ligilactobacillus</taxon>
    </lineage>
</organism>
<dbReference type="GO" id="GO:0016887">
    <property type="term" value="F:ATP hydrolysis activity"/>
    <property type="evidence" value="ECO:0007669"/>
    <property type="project" value="InterPro"/>
</dbReference>
<dbReference type="PIRSF" id="PIRSF039085">
    <property type="entry name" value="ABC_ATPase_HisP"/>
    <property type="match status" value="1"/>
</dbReference>
<proteinExistence type="inferred from homology"/>
<keyword evidence="6" id="KW-0067">ATP-binding</keyword>
<keyword evidence="7" id="KW-0029">Amino-acid transport</keyword>
<comment type="similarity">
    <text evidence="2">Belongs to the ABC transporter superfamily.</text>
</comment>
<dbReference type="InterPro" id="IPR017871">
    <property type="entry name" value="ABC_transporter-like_CS"/>
</dbReference>
<dbReference type="GO" id="GO:0015424">
    <property type="term" value="F:ABC-type amino acid transporter activity"/>
    <property type="evidence" value="ECO:0007669"/>
    <property type="project" value="InterPro"/>
</dbReference>
<keyword evidence="5" id="KW-0547">Nucleotide-binding</keyword>
<evidence type="ECO:0000313" key="10">
    <source>
        <dbReference type="EMBL" id="KLA46773.1"/>
    </source>
</evidence>
<dbReference type="InterPro" id="IPR027417">
    <property type="entry name" value="P-loop_NTPase"/>
</dbReference>
<dbReference type="EMBL" id="JHAJ01000033">
    <property type="protein sequence ID" value="KLA46773.1"/>
    <property type="molecule type" value="Genomic_DNA"/>
</dbReference>
<gene>
    <name evidence="10" type="ORF">LRB_632</name>
</gene>
<comment type="caution">
    <text evidence="10">The sequence shown here is derived from an EMBL/GenBank/DDBJ whole genome shotgun (WGS) entry which is preliminary data.</text>
</comment>
<dbReference type="PANTHER" id="PTHR43166:SF9">
    <property type="entry name" value="GLUTAMATE_ASPARTATE IMPORT ATP-BINDING PROTEIN GLTL"/>
    <property type="match status" value="1"/>
</dbReference>
<evidence type="ECO:0000256" key="7">
    <source>
        <dbReference type="ARBA" id="ARBA00022970"/>
    </source>
</evidence>
<sequence>MIWKGVDKMEPLINVIGLKKSYGSNSVLKNIEFKVYPKEKVVLIGPSGGGKSTLLRCLNRLEECEGEIEFEGKNIVSVSSKELQVLRRKMGMVFQQFNLFPNMTVLENITFAPVKLKVSEPKEAERYAHELLRQVGLDDKADAYPQSLSGGQQQRVAIARALAMKPEVMLFDEPTSALDPEMVGDVLDVMRRLAKSGMTMIIVTHEMSFARDVADKVLFMDQGRIADAGDADYIFYKSENKRTREFLSKVM</sequence>
<dbReference type="GO" id="GO:0005886">
    <property type="term" value="C:plasma membrane"/>
    <property type="evidence" value="ECO:0007669"/>
    <property type="project" value="UniProtKB-SubCell"/>
</dbReference>
<dbReference type="AlphaFoldDB" id="A0A837IUF9"/>
<evidence type="ECO:0000256" key="5">
    <source>
        <dbReference type="ARBA" id="ARBA00022741"/>
    </source>
</evidence>
<dbReference type="PROSITE" id="PS50893">
    <property type="entry name" value="ABC_TRANSPORTER_2"/>
    <property type="match status" value="1"/>
</dbReference>
<dbReference type="CDD" id="cd03262">
    <property type="entry name" value="ABC_HisP_GlnQ"/>
    <property type="match status" value="1"/>
</dbReference>
<dbReference type="Gene3D" id="3.40.50.300">
    <property type="entry name" value="P-loop containing nucleotide triphosphate hydrolases"/>
    <property type="match status" value="1"/>
</dbReference>
<name>A0A837IUF9_9LACO</name>
<evidence type="ECO:0000256" key="6">
    <source>
        <dbReference type="ARBA" id="ARBA00022840"/>
    </source>
</evidence>
<dbReference type="SUPFAM" id="SSF52540">
    <property type="entry name" value="P-loop containing nucleoside triphosphate hydrolases"/>
    <property type="match status" value="1"/>
</dbReference>
<evidence type="ECO:0000256" key="1">
    <source>
        <dbReference type="ARBA" id="ARBA00004202"/>
    </source>
</evidence>
<feature type="domain" description="ABC transporter" evidence="9">
    <location>
        <begin position="13"/>
        <end position="247"/>
    </location>
</feature>
<keyword evidence="4" id="KW-1003">Cell membrane</keyword>
<evidence type="ECO:0000256" key="3">
    <source>
        <dbReference type="ARBA" id="ARBA00022448"/>
    </source>
</evidence>
<dbReference type="GO" id="GO:0005524">
    <property type="term" value="F:ATP binding"/>
    <property type="evidence" value="ECO:0007669"/>
    <property type="project" value="UniProtKB-KW"/>
</dbReference>
<evidence type="ECO:0000259" key="9">
    <source>
        <dbReference type="PROSITE" id="PS50893"/>
    </source>
</evidence>
<dbReference type="Pfam" id="PF00005">
    <property type="entry name" value="ABC_tran"/>
    <property type="match status" value="1"/>
</dbReference>
<accession>A0A837IUF9</accession>
<comment type="subcellular location">
    <subcellularLocation>
        <location evidence="1">Cell membrane</location>
        <topology evidence="1">Peripheral membrane protein</topology>
    </subcellularLocation>
</comment>
<dbReference type="InterPro" id="IPR003439">
    <property type="entry name" value="ABC_transporter-like_ATP-bd"/>
</dbReference>
<keyword evidence="3" id="KW-0813">Transport</keyword>
<dbReference type="PANTHER" id="PTHR43166">
    <property type="entry name" value="AMINO ACID IMPORT ATP-BINDING PROTEIN"/>
    <property type="match status" value="1"/>
</dbReference>